<evidence type="ECO:0000313" key="1">
    <source>
        <dbReference type="EMBL" id="SFJ82589.1"/>
    </source>
</evidence>
<gene>
    <name evidence="1" type="ORF">SAMN05216429_106136</name>
</gene>
<evidence type="ECO:0000313" key="2">
    <source>
        <dbReference type="Proteomes" id="UP000199445"/>
    </source>
</evidence>
<reference evidence="1 2" key="1">
    <citation type="submission" date="2016-10" db="EMBL/GenBank/DDBJ databases">
        <authorList>
            <person name="de Groot N.N."/>
        </authorList>
    </citation>
    <scope>NUCLEOTIDE SEQUENCE [LARGE SCALE GENOMIC DNA]</scope>
    <source>
        <strain evidence="1 2">IBRC-M 10445</strain>
    </source>
</reference>
<dbReference type="RefSeq" id="WP_091704172.1">
    <property type="nucleotide sequence ID" value="NZ_BMYN01000012.1"/>
</dbReference>
<dbReference type="AlphaFoldDB" id="A0A1I3UIR4"/>
<organism evidence="1 2">
    <name type="scientific">Marinobacter persicus</name>
    <dbReference type="NCBI Taxonomy" id="930118"/>
    <lineage>
        <taxon>Bacteria</taxon>
        <taxon>Pseudomonadati</taxon>
        <taxon>Pseudomonadota</taxon>
        <taxon>Gammaproteobacteria</taxon>
        <taxon>Pseudomonadales</taxon>
        <taxon>Marinobacteraceae</taxon>
        <taxon>Marinobacter</taxon>
    </lineage>
</organism>
<name>A0A1I3UIR4_9GAMM</name>
<sequence length="89" mass="10201">MMTEEIRAKKEVLIEESYKRGLEALQQHSVSTGMDKERAYSRFIEARNELIAMQKAFCELDGELSDYCCTLGLDLGNQMIEFCQKELAA</sequence>
<dbReference type="EMBL" id="FOSC01000006">
    <property type="protein sequence ID" value="SFJ82589.1"/>
    <property type="molecule type" value="Genomic_DNA"/>
</dbReference>
<protein>
    <submittedName>
        <fullName evidence="1">Uncharacterized protein</fullName>
    </submittedName>
</protein>
<keyword evidence="2" id="KW-1185">Reference proteome</keyword>
<accession>A0A1I3UIR4</accession>
<proteinExistence type="predicted"/>
<dbReference type="Proteomes" id="UP000199445">
    <property type="component" value="Unassembled WGS sequence"/>
</dbReference>